<keyword evidence="3" id="KW-1185">Reference proteome</keyword>
<evidence type="ECO:0000313" key="3">
    <source>
        <dbReference type="Proteomes" id="UP000444401"/>
    </source>
</evidence>
<dbReference type="Pfam" id="PF00450">
    <property type="entry name" value="Peptidase_S10"/>
    <property type="match status" value="1"/>
</dbReference>
<dbReference type="EMBL" id="WTYO01000005">
    <property type="protein sequence ID" value="MXO69498.1"/>
    <property type="molecule type" value="Genomic_DNA"/>
</dbReference>
<dbReference type="SUPFAM" id="SSF53474">
    <property type="entry name" value="alpha/beta-Hydrolases"/>
    <property type="match status" value="1"/>
</dbReference>
<protein>
    <submittedName>
        <fullName evidence="2">Septum formation initiator</fullName>
    </submittedName>
</protein>
<dbReference type="Proteomes" id="UP000444401">
    <property type="component" value="Unassembled WGS sequence"/>
</dbReference>
<accession>A0ABW9UYG6</accession>
<evidence type="ECO:0000313" key="2">
    <source>
        <dbReference type="EMBL" id="MXO69498.1"/>
    </source>
</evidence>
<name>A0ABW9UYG6_9SPHN</name>
<feature type="region of interest" description="Disordered" evidence="1">
    <location>
        <begin position="1"/>
        <end position="54"/>
    </location>
</feature>
<evidence type="ECO:0000256" key="1">
    <source>
        <dbReference type="SAM" id="MobiDB-lite"/>
    </source>
</evidence>
<comment type="caution">
    <text evidence="2">The sequence shown here is derived from an EMBL/GenBank/DDBJ whole genome shotgun (WGS) entry which is preliminary data.</text>
</comment>
<proteinExistence type="predicted"/>
<sequence length="481" mass="50362">MPAPAAAHAPRSPAPPLPPGISVAADTIPVSSQATGSSEGPVPGDGPAVREDRAPDASVGYIAYTAREGSGRPVIFAFNGGPGASSTFLHLGVLGPARLDVPQDPAAPLPAHAPLAPNANALLDLADIVFLDPPGTGFSTRDGADAQYYNSVAGDARAVAQAVDAWLAANGRRDAPVYILGESYGTIRAVAMLDAFAALESAPSIRGVVLLGQALNMIETSQRPDNIISYVVSLPSLAAIACYHGKAARPCIPGAIAEEAARFAHEDYLPALFAGAALPAAERRRIAARLEELSGIPAAFYLAHDLRISKERFRVELLRAQGKVVGRYDARYLAPRPADAGPVVGPDAFSAVSDLYRRAMPAYLDALLPGTRGADYKVIARPGGTWRYGGADSPFSDWPFMETVERAAAADRCLRLFVGTGVFDLTTTIGAADYLFAQSSLPAARYRAEEYGAGHMFYSDAAAREAFLADMRAFIAADPCA</sequence>
<gene>
    <name evidence="2" type="ORF">GRI72_11775</name>
</gene>
<dbReference type="InterPro" id="IPR029058">
    <property type="entry name" value="AB_hydrolase_fold"/>
</dbReference>
<reference evidence="2 3" key="1">
    <citation type="submission" date="2019-12" db="EMBL/GenBank/DDBJ databases">
        <title>Genomic-based taxomic classification of the family Erythrobacteraceae.</title>
        <authorList>
            <person name="Xu L."/>
        </authorList>
    </citation>
    <scope>NUCLEOTIDE SEQUENCE [LARGE SCALE GENOMIC DNA]</scope>
    <source>
        <strain evidence="2 3">H32</strain>
    </source>
</reference>
<dbReference type="InterPro" id="IPR001563">
    <property type="entry name" value="Peptidase_S10"/>
</dbReference>
<organism evidence="2 3">
    <name type="scientific">Pelagerythrobacter marinus</name>
    <dbReference type="NCBI Taxonomy" id="538382"/>
    <lineage>
        <taxon>Bacteria</taxon>
        <taxon>Pseudomonadati</taxon>
        <taxon>Pseudomonadota</taxon>
        <taxon>Alphaproteobacteria</taxon>
        <taxon>Sphingomonadales</taxon>
        <taxon>Erythrobacteraceae</taxon>
        <taxon>Pelagerythrobacter</taxon>
    </lineage>
</organism>
<feature type="compositionally biased region" description="Polar residues" evidence="1">
    <location>
        <begin position="29"/>
        <end position="38"/>
    </location>
</feature>
<feature type="compositionally biased region" description="Low complexity" evidence="1">
    <location>
        <begin position="1"/>
        <end position="11"/>
    </location>
</feature>
<dbReference type="Gene3D" id="3.40.50.1820">
    <property type="entry name" value="alpha/beta hydrolase"/>
    <property type="match status" value="1"/>
</dbReference>